<accession>A0AAE9MDQ9</accession>
<reference evidence="1" key="1">
    <citation type="submission" date="2022-06" db="EMBL/GenBank/DDBJ databases">
        <title>Complete Genome of Aeromonas sp. Strain SOD01 Isolated from an Urban Freshwater Stream.</title>
        <authorList>
            <person name="Williams L.E."/>
            <person name="Brysgel T."/>
            <person name="Capestro E.M."/>
            <person name="Foltz G.V."/>
            <person name="Gardner A.E."/>
            <person name="Ingrassia J."/>
            <person name="Peterson E."/>
            <person name="Arruda J."/>
            <person name="Flaherty I."/>
            <person name="Hunt M."/>
            <person name="Pappas G."/>
            <person name="Ramsaran S."/>
            <person name="Rocha M."/>
        </authorList>
    </citation>
    <scope>NUCLEOTIDE SEQUENCE</scope>
    <source>
        <strain evidence="1">SOD01</strain>
    </source>
</reference>
<evidence type="ECO:0000313" key="1">
    <source>
        <dbReference type="EMBL" id="USV55831.1"/>
    </source>
</evidence>
<dbReference type="Pfam" id="PF03864">
    <property type="entry name" value="Phage_cap_E"/>
    <property type="match status" value="1"/>
</dbReference>
<name>A0AAE9MDQ9_9GAMM</name>
<dbReference type="RefSeq" id="WP_252994365.1">
    <property type="nucleotide sequence ID" value="NZ_CP099717.1"/>
</dbReference>
<dbReference type="Proteomes" id="UP001056890">
    <property type="component" value="Chromosome"/>
</dbReference>
<keyword evidence="2" id="KW-1185">Reference proteome</keyword>
<gene>
    <name evidence="1" type="ORF">NHF51_10645</name>
</gene>
<evidence type="ECO:0000313" key="2">
    <source>
        <dbReference type="Proteomes" id="UP001056890"/>
    </source>
</evidence>
<protein>
    <submittedName>
        <fullName evidence="1">Major capsid protein</fullName>
    </submittedName>
</protein>
<dbReference type="AlphaFoldDB" id="A0AAE9MDQ9"/>
<organism evidence="1 2">
    <name type="scientific">Aeromonas encheleia</name>
    <dbReference type="NCBI Taxonomy" id="73010"/>
    <lineage>
        <taxon>Bacteria</taxon>
        <taxon>Pseudomonadati</taxon>
        <taxon>Pseudomonadota</taxon>
        <taxon>Gammaproteobacteria</taxon>
        <taxon>Aeromonadales</taxon>
        <taxon>Aeromonadaceae</taxon>
        <taxon>Aeromonas</taxon>
    </lineage>
</organism>
<sequence>MNEQYQYVNLTSIFKEMGRDNRLLQQLKMFNEIGQDSHFFSFDMLFENDQDTAAPVNRYGSDWQYTKRELAKLEQMEMNTFAFMDPVRPSDWQGKRRPGSTEQLTATDVMLTQVRKQKQKAERTIEAMLADSLFRNSVAAPYTQDAVVDNQIITGKSQQTHNIDLTSSTVLVDTEVNKIYRKIKKALGDKSDFLTKVICFAGPTYFDALKSHPSVRALFVNGGTVPDAIGQHVIGNYVEIAAGIQMFVFAGILFVCDDIDVHEIGTNEAFYVPVLKAESGVYSYHYGPAARHGLAAQERPARVHNYSIQDKFAMPEAYTEFSGLPLNLMPAAVVKSSNQA</sequence>
<dbReference type="EMBL" id="CP099717">
    <property type="protein sequence ID" value="USV55831.1"/>
    <property type="molecule type" value="Genomic_DNA"/>
</dbReference>
<dbReference type="InterPro" id="IPR005564">
    <property type="entry name" value="Major_capsid_GpE"/>
</dbReference>
<proteinExistence type="predicted"/>